<accession>A0A4Y6RMG3</accession>
<evidence type="ECO:0000259" key="1">
    <source>
        <dbReference type="Pfam" id="PF04773"/>
    </source>
</evidence>
<dbReference type="InterPro" id="IPR012373">
    <property type="entry name" value="Ferrdict_sens_TM"/>
</dbReference>
<evidence type="ECO:0000313" key="4">
    <source>
        <dbReference type="Proteomes" id="UP000316665"/>
    </source>
</evidence>
<evidence type="ECO:0000259" key="2">
    <source>
        <dbReference type="Pfam" id="PF16220"/>
    </source>
</evidence>
<dbReference type="AlphaFoldDB" id="A0A4Y6RMG3"/>
<reference evidence="3 4" key="1">
    <citation type="submission" date="2019-06" db="EMBL/GenBank/DDBJ databases">
        <title>Complete genome sequence of Janthinobacterium sp. SNU WT3 isolated from diseased rainbow trout.</title>
        <authorList>
            <person name="Oh W.T."/>
            <person name="Park S.C."/>
        </authorList>
    </citation>
    <scope>NUCLEOTIDE SEQUENCE [LARGE SCALE GENOMIC DNA]</scope>
    <source>
        <strain evidence="3 4">SNU WT3</strain>
    </source>
</reference>
<organism evidence="3 4">
    <name type="scientific">Janthinobacterium tructae</name>
    <dbReference type="NCBI Taxonomy" id="2590869"/>
    <lineage>
        <taxon>Bacteria</taxon>
        <taxon>Pseudomonadati</taxon>
        <taxon>Pseudomonadota</taxon>
        <taxon>Betaproteobacteria</taxon>
        <taxon>Burkholderiales</taxon>
        <taxon>Oxalobacteraceae</taxon>
        <taxon>Janthinobacterium</taxon>
    </lineage>
</organism>
<dbReference type="Gene3D" id="2.60.120.1440">
    <property type="match status" value="1"/>
</dbReference>
<name>A0A4Y6RMG3_9BURK</name>
<dbReference type="KEGG" id="jas:FJQ89_14745"/>
<dbReference type="InterPro" id="IPR006860">
    <property type="entry name" value="FecR"/>
</dbReference>
<sequence>MGASGPIDPRVLEQAADWLMQLHSGAASAQQRRACERWRASDPEHARAWQRAEALLGKLGGLPPELAMPALDRSRELDRTSARRAALLKLAALLAVVPGAWLLMEQQGWRHDYRTATGERRDITLPDGSRISLNTATTLDVQFDGAQRLLTLRRGEIAVHTAADAQRRPFLVATAEGWLEALGTQFSVRQDDGRTLLAVRESRVRVQARSGAQHIIPAGRQVVFTAAAIGEPAALDGGALAWQRGMLLADAMRLHDFALELGRYRPGIVRCDPRVADVRVSGAFPITDTDAALVMLVSTYPVAARTRLGGYWVTLDAPE</sequence>
<dbReference type="InterPro" id="IPR032623">
    <property type="entry name" value="FecR_N"/>
</dbReference>
<protein>
    <submittedName>
        <fullName evidence="3">DUF4880 domain-containing protein</fullName>
    </submittedName>
</protein>
<dbReference type="PANTHER" id="PTHR30273">
    <property type="entry name" value="PERIPLASMIC SIGNAL SENSOR AND SIGMA FACTOR ACTIVATOR FECR-RELATED"/>
    <property type="match status" value="1"/>
</dbReference>
<feature type="domain" description="FecR protein" evidence="1">
    <location>
        <begin position="112"/>
        <end position="205"/>
    </location>
</feature>
<proteinExistence type="predicted"/>
<dbReference type="Pfam" id="PF16220">
    <property type="entry name" value="DUF4880"/>
    <property type="match status" value="1"/>
</dbReference>
<dbReference type="OrthoDB" id="1100567at2"/>
<dbReference type="GO" id="GO:0016989">
    <property type="term" value="F:sigma factor antagonist activity"/>
    <property type="evidence" value="ECO:0007669"/>
    <property type="project" value="TreeGrafter"/>
</dbReference>
<dbReference type="Pfam" id="PF04773">
    <property type="entry name" value="FecR"/>
    <property type="match status" value="1"/>
</dbReference>
<gene>
    <name evidence="3" type="ORF">FJQ89_14745</name>
</gene>
<dbReference type="EMBL" id="CP041185">
    <property type="protein sequence ID" value="QDG74133.1"/>
    <property type="molecule type" value="Genomic_DNA"/>
</dbReference>
<dbReference type="Proteomes" id="UP000316665">
    <property type="component" value="Chromosome"/>
</dbReference>
<keyword evidence="4" id="KW-1185">Reference proteome</keyword>
<dbReference type="PANTHER" id="PTHR30273:SF2">
    <property type="entry name" value="PROTEIN FECR"/>
    <property type="match status" value="1"/>
</dbReference>
<feature type="domain" description="FecR N-terminal" evidence="2">
    <location>
        <begin position="13"/>
        <end position="55"/>
    </location>
</feature>
<evidence type="ECO:0000313" key="3">
    <source>
        <dbReference type="EMBL" id="QDG74133.1"/>
    </source>
</evidence>
<dbReference type="PIRSF" id="PIRSF018266">
    <property type="entry name" value="FecR"/>
    <property type="match status" value="1"/>
</dbReference>